<accession>A0A7T8H1Y3</accession>
<gene>
    <name evidence="2" type="ORF">FKW44_016339</name>
</gene>
<reference evidence="3" key="1">
    <citation type="submission" date="2021-01" db="EMBL/GenBank/DDBJ databases">
        <title>Caligus Genome Assembly.</title>
        <authorList>
            <person name="Gallardo-Escarate C."/>
        </authorList>
    </citation>
    <scope>NUCLEOTIDE SEQUENCE [LARGE SCALE GENOMIC DNA]</scope>
</reference>
<sequence>KRFIDHSQRVVNPIANGDDPEESKKRKNKAYRRSGLHCQWWLPISEHHP</sequence>
<evidence type="ECO:0000313" key="3">
    <source>
        <dbReference type="Proteomes" id="UP000595437"/>
    </source>
</evidence>
<keyword evidence="3" id="KW-1185">Reference proteome</keyword>
<name>A0A7T8H1Y3_CALRO</name>
<feature type="non-terminal residue" evidence="2">
    <location>
        <position position="1"/>
    </location>
</feature>
<protein>
    <submittedName>
        <fullName evidence="2">Uncharacterized protein</fullName>
    </submittedName>
</protein>
<dbReference type="AlphaFoldDB" id="A0A7T8H1Y3"/>
<feature type="region of interest" description="Disordered" evidence="1">
    <location>
        <begin position="1"/>
        <end position="29"/>
    </location>
</feature>
<organism evidence="2 3">
    <name type="scientific">Caligus rogercresseyi</name>
    <name type="common">Sea louse</name>
    <dbReference type="NCBI Taxonomy" id="217165"/>
    <lineage>
        <taxon>Eukaryota</taxon>
        <taxon>Metazoa</taxon>
        <taxon>Ecdysozoa</taxon>
        <taxon>Arthropoda</taxon>
        <taxon>Crustacea</taxon>
        <taxon>Multicrustacea</taxon>
        <taxon>Hexanauplia</taxon>
        <taxon>Copepoda</taxon>
        <taxon>Siphonostomatoida</taxon>
        <taxon>Caligidae</taxon>
        <taxon>Caligus</taxon>
    </lineage>
</organism>
<evidence type="ECO:0000256" key="1">
    <source>
        <dbReference type="SAM" id="MobiDB-lite"/>
    </source>
</evidence>
<evidence type="ECO:0000313" key="2">
    <source>
        <dbReference type="EMBL" id="QQP41857.1"/>
    </source>
</evidence>
<proteinExistence type="predicted"/>
<dbReference type="Proteomes" id="UP000595437">
    <property type="component" value="Chromosome 11"/>
</dbReference>
<dbReference type="EMBL" id="CP045900">
    <property type="protein sequence ID" value="QQP41857.1"/>
    <property type="molecule type" value="Genomic_DNA"/>
</dbReference>